<proteinExistence type="inferred from homology"/>
<keyword evidence="1 2" id="KW-0808">Transferase</keyword>
<name>A0A4R5QF94_9PROT</name>
<keyword evidence="1 2" id="KW-0489">Methyltransferase</keyword>
<organism evidence="2 3">
    <name type="scientific">Dankookia rubra</name>
    <dbReference type="NCBI Taxonomy" id="1442381"/>
    <lineage>
        <taxon>Bacteria</taxon>
        <taxon>Pseudomonadati</taxon>
        <taxon>Pseudomonadota</taxon>
        <taxon>Alphaproteobacteria</taxon>
        <taxon>Acetobacterales</taxon>
        <taxon>Roseomonadaceae</taxon>
        <taxon>Dankookia</taxon>
    </lineage>
</organism>
<keyword evidence="1" id="KW-0949">S-adenosyl-L-methionine</keyword>
<feature type="binding site" evidence="1">
    <location>
        <position position="113"/>
    </location>
    <ligand>
        <name>S-adenosyl-L-methionine</name>
        <dbReference type="ChEBI" id="CHEBI:59789"/>
    </ligand>
</feature>
<feature type="binding site" evidence="1">
    <location>
        <position position="95"/>
    </location>
    <ligand>
        <name>S-adenosyl-L-methionine</name>
        <dbReference type="ChEBI" id="CHEBI:59789"/>
    </ligand>
</feature>
<evidence type="ECO:0000313" key="2">
    <source>
        <dbReference type="EMBL" id="TDH61553.1"/>
    </source>
</evidence>
<dbReference type="Gene3D" id="3.40.50.150">
    <property type="entry name" value="Vaccinia Virus protein VP39"/>
    <property type="match status" value="1"/>
</dbReference>
<dbReference type="GO" id="GO:0003723">
    <property type="term" value="F:RNA binding"/>
    <property type="evidence" value="ECO:0007669"/>
    <property type="project" value="UniProtKB-UniRule"/>
</dbReference>
<feature type="binding site" evidence="1">
    <location>
        <position position="18"/>
    </location>
    <ligand>
        <name>S-adenosyl-L-methionine</name>
        <dbReference type="ChEBI" id="CHEBI:59789"/>
    </ligand>
</feature>
<dbReference type="HAMAP" id="MF_00934">
    <property type="entry name" value="23SrRNA_methyltr_J"/>
    <property type="match status" value="1"/>
</dbReference>
<keyword evidence="1" id="KW-0694">RNA-binding</keyword>
<dbReference type="AlphaFoldDB" id="A0A4R5QF94"/>
<dbReference type="RefSeq" id="WP_133289709.1">
    <property type="nucleotide sequence ID" value="NZ_SMSJ01000020.1"/>
</dbReference>
<dbReference type="SUPFAM" id="SSF53335">
    <property type="entry name" value="S-adenosyl-L-methionine-dependent methyltransferases"/>
    <property type="match status" value="1"/>
</dbReference>
<dbReference type="InterPro" id="IPR007473">
    <property type="entry name" value="RlmJ"/>
</dbReference>
<reference evidence="2 3" key="1">
    <citation type="journal article" date="2016" name="J. Microbiol.">
        <title>Dankookia rubra gen. nov., sp. nov., an alphaproteobacterium isolated from sediment of a shallow stream.</title>
        <authorList>
            <person name="Kim W.H."/>
            <person name="Kim D.H."/>
            <person name="Kang K."/>
            <person name="Ahn T.Y."/>
        </authorList>
    </citation>
    <scope>NUCLEOTIDE SEQUENCE [LARGE SCALE GENOMIC DNA]</scope>
    <source>
        <strain evidence="2 3">JCM30602</strain>
    </source>
</reference>
<dbReference type="GO" id="GO:0036307">
    <property type="term" value="F:23S rRNA (adenine(2030)-N(6))-methyltransferase activity"/>
    <property type="evidence" value="ECO:0007669"/>
    <property type="project" value="UniProtKB-UniRule"/>
</dbReference>
<dbReference type="PANTHER" id="PTHR37426">
    <property type="entry name" value="RIBOSOMAL RNA LARGE SUBUNIT METHYLTRANSFERASE J"/>
    <property type="match status" value="1"/>
</dbReference>
<feature type="binding site" evidence="1">
    <location>
        <position position="41"/>
    </location>
    <ligand>
        <name>S-adenosyl-L-methionine</name>
        <dbReference type="ChEBI" id="CHEBI:59789"/>
    </ligand>
</feature>
<gene>
    <name evidence="1" type="primary">rlmJ</name>
    <name evidence="2" type="ORF">E2C06_16520</name>
</gene>
<dbReference type="EC" id="2.1.1.266" evidence="1"/>
<evidence type="ECO:0000256" key="1">
    <source>
        <dbReference type="HAMAP-Rule" id="MF_00934"/>
    </source>
</evidence>
<feature type="active site" description="Proton acceptor" evidence="1">
    <location>
        <position position="159"/>
    </location>
</feature>
<dbReference type="GO" id="GO:0005829">
    <property type="term" value="C:cytosol"/>
    <property type="evidence" value="ECO:0007669"/>
    <property type="project" value="TreeGrafter"/>
</dbReference>
<comment type="subunit">
    <text evidence="1">Monomer.</text>
</comment>
<dbReference type="GO" id="GO:0070475">
    <property type="term" value="P:rRNA base methylation"/>
    <property type="evidence" value="ECO:0007669"/>
    <property type="project" value="UniProtKB-UniRule"/>
</dbReference>
<dbReference type="Proteomes" id="UP000295096">
    <property type="component" value="Unassembled WGS sequence"/>
</dbReference>
<dbReference type="InterPro" id="IPR029063">
    <property type="entry name" value="SAM-dependent_MTases_sf"/>
</dbReference>
<dbReference type="EMBL" id="SMSJ01000020">
    <property type="protein sequence ID" value="TDH61553.1"/>
    <property type="molecule type" value="Genomic_DNA"/>
</dbReference>
<comment type="caution">
    <text evidence="2">The sequence shown here is derived from an EMBL/GenBank/DDBJ whole genome shotgun (WGS) entry which is preliminary data.</text>
</comment>
<comment type="catalytic activity">
    <reaction evidence="1">
        <text>adenosine(2030) in 23S rRNA + S-adenosyl-L-methionine = N(6)-methyladenosine(2030) in 23S rRNA + S-adenosyl-L-homocysteine + H(+)</text>
        <dbReference type="Rhea" id="RHEA:43736"/>
        <dbReference type="Rhea" id="RHEA-COMP:10668"/>
        <dbReference type="Rhea" id="RHEA-COMP:10669"/>
        <dbReference type="ChEBI" id="CHEBI:15378"/>
        <dbReference type="ChEBI" id="CHEBI:57856"/>
        <dbReference type="ChEBI" id="CHEBI:59789"/>
        <dbReference type="ChEBI" id="CHEBI:74411"/>
        <dbReference type="ChEBI" id="CHEBI:74449"/>
        <dbReference type="EC" id="2.1.1.266"/>
    </reaction>
</comment>
<feature type="binding site" evidence="1">
    <location>
        <position position="159"/>
    </location>
    <ligand>
        <name>S-adenosyl-L-methionine</name>
        <dbReference type="ChEBI" id="CHEBI:59789"/>
    </ligand>
</feature>
<protein>
    <recommendedName>
        <fullName evidence="1">Ribosomal RNA large subunit methyltransferase J</fullName>
        <ecNumber evidence="1">2.1.1.266</ecNumber>
    </recommendedName>
    <alternativeName>
        <fullName evidence="1">23S rRNA (adenine(2030)-N6)-methyltransferase</fullName>
    </alternativeName>
    <alternativeName>
        <fullName evidence="1">23S rRNA m6A2030 methyltransferase</fullName>
    </alternativeName>
</protein>
<accession>A0A4R5QF94</accession>
<dbReference type="PANTHER" id="PTHR37426:SF1">
    <property type="entry name" value="RIBOSOMAL RNA LARGE SUBUNIT METHYLTRANSFERASE J"/>
    <property type="match status" value="1"/>
</dbReference>
<keyword evidence="1" id="KW-0698">rRNA processing</keyword>
<evidence type="ECO:0000313" key="3">
    <source>
        <dbReference type="Proteomes" id="UP000295096"/>
    </source>
</evidence>
<keyword evidence="3" id="KW-1185">Reference proteome</keyword>
<feature type="site" description="Interaction with substrate rRNA" evidence="1">
    <location>
        <position position="3"/>
    </location>
</feature>
<comment type="function">
    <text evidence="1">Specifically methylates the adenine in position 2030 of 23S rRNA.</text>
</comment>
<comment type="similarity">
    <text evidence="1">Belongs to the RlmJ family.</text>
</comment>
<dbReference type="OrthoDB" id="9791274at2"/>
<sequence>MNYRHAFHAGNFADCMKHALLVWLLRALAAKEKPFRVLDTHAGIGSYDLSEASEAERTGEWRRGIGRLLSVEDGPLADYVALVHAAGAQARYPGSPALVAGLLRPQDHLLACELHPDDAATLRAAFRRDPQVAVHHRDGWEALKALTPFPEKRGLVLVDPPFEREGEFERLAQGIALVSRRFRGAVQACWYPIKHRAPVRAFHTALQESGVRDLVAAEFWLREPTDPQRLNGCGLLVANPPWRFEAEGGAILAALLEKLGDGEPGQGWAMTRIAEE</sequence>
<dbReference type="Pfam" id="PF04378">
    <property type="entry name" value="RsmJ"/>
    <property type="match status" value="1"/>
</dbReference>
<feature type="binding site" evidence="1">
    <location>
        <begin position="138"/>
        <end position="139"/>
    </location>
    <ligand>
        <name>S-adenosyl-L-methionine</name>
        <dbReference type="ChEBI" id="CHEBI:59789"/>
    </ligand>
</feature>